<name>A0A1G6H7J9_9ACTN</name>
<dbReference type="Gene3D" id="3.10.180.10">
    <property type="entry name" value="2,3-Dihydroxybiphenyl 1,2-Dioxygenase, domain 1"/>
    <property type="match status" value="1"/>
</dbReference>
<evidence type="ECO:0000313" key="3">
    <source>
        <dbReference type="Proteomes" id="UP000199086"/>
    </source>
</evidence>
<proteinExistence type="predicted"/>
<protein>
    <recommendedName>
        <fullName evidence="1">VOC domain-containing protein</fullName>
    </recommendedName>
</protein>
<dbReference type="AlphaFoldDB" id="A0A1G6H7J9"/>
<dbReference type="PROSITE" id="PS51819">
    <property type="entry name" value="VOC"/>
    <property type="match status" value="1"/>
</dbReference>
<reference evidence="2 3" key="1">
    <citation type="submission" date="2016-06" db="EMBL/GenBank/DDBJ databases">
        <authorList>
            <person name="Olsen C.W."/>
            <person name="Carey S."/>
            <person name="Hinshaw L."/>
            <person name="Karasin A.I."/>
        </authorList>
    </citation>
    <scope>NUCLEOTIDE SEQUENCE [LARGE SCALE GENOMIC DNA]</scope>
    <source>
        <strain evidence="2 3">LZ-22</strain>
    </source>
</reference>
<accession>A0A1G6H7J9</accession>
<organism evidence="2 3">
    <name type="scientific">Raineyella antarctica</name>
    <dbReference type="NCBI Taxonomy" id="1577474"/>
    <lineage>
        <taxon>Bacteria</taxon>
        <taxon>Bacillati</taxon>
        <taxon>Actinomycetota</taxon>
        <taxon>Actinomycetes</taxon>
        <taxon>Propionibacteriales</taxon>
        <taxon>Propionibacteriaceae</taxon>
        <taxon>Raineyella</taxon>
    </lineage>
</organism>
<dbReference type="RefSeq" id="WP_092611127.1">
    <property type="nucleotide sequence ID" value="NZ_FMYF01000007.1"/>
</dbReference>
<dbReference type="InterPro" id="IPR037523">
    <property type="entry name" value="VOC_core"/>
</dbReference>
<dbReference type="InterPro" id="IPR029068">
    <property type="entry name" value="Glyas_Bleomycin-R_OHBP_Dase"/>
</dbReference>
<dbReference type="Proteomes" id="UP000199086">
    <property type="component" value="Unassembled WGS sequence"/>
</dbReference>
<gene>
    <name evidence="2" type="ORF">GA0111570_10746</name>
</gene>
<sequence length="137" mass="14313">MITAMHLLIHSDDAAATRAFLRDVMLLEAVSPESPDDGSSSADDWLIFAGGPCEVAVHPTGTDGEAGTAAGPRHSISLMCDDLAETMGELAGRGAVFAGEPEDRGWGIAVALLVPGAQDILLYEPRHATAYARGLQR</sequence>
<dbReference type="STRING" id="1577474.GA0111570_10746"/>
<keyword evidence="3" id="KW-1185">Reference proteome</keyword>
<feature type="domain" description="VOC" evidence="1">
    <location>
        <begin position="3"/>
        <end position="125"/>
    </location>
</feature>
<dbReference type="SUPFAM" id="SSF54593">
    <property type="entry name" value="Glyoxalase/Bleomycin resistance protein/Dihydroxybiphenyl dioxygenase"/>
    <property type="match status" value="1"/>
</dbReference>
<dbReference type="EMBL" id="FMYF01000007">
    <property type="protein sequence ID" value="SDB89925.1"/>
    <property type="molecule type" value="Genomic_DNA"/>
</dbReference>
<dbReference type="OrthoDB" id="2611891at2"/>
<evidence type="ECO:0000259" key="1">
    <source>
        <dbReference type="PROSITE" id="PS51819"/>
    </source>
</evidence>
<evidence type="ECO:0000313" key="2">
    <source>
        <dbReference type="EMBL" id="SDB89925.1"/>
    </source>
</evidence>